<dbReference type="SUPFAM" id="SSF103506">
    <property type="entry name" value="Mitochondrial carrier"/>
    <property type="match status" value="1"/>
</dbReference>
<dbReference type="InterPro" id="IPR023395">
    <property type="entry name" value="MCP_dom_sf"/>
</dbReference>
<name>A0A9W8ARY0_9FUNG</name>
<evidence type="ECO:0000256" key="3">
    <source>
        <dbReference type="ARBA" id="ARBA00022448"/>
    </source>
</evidence>
<dbReference type="PANTHER" id="PTHR45760:SF2">
    <property type="entry name" value="FI19922P1-RELATED"/>
    <property type="match status" value="1"/>
</dbReference>
<dbReference type="EMBL" id="JANBPY010001617">
    <property type="protein sequence ID" value="KAJ1959333.1"/>
    <property type="molecule type" value="Genomic_DNA"/>
</dbReference>
<evidence type="ECO:0000256" key="11">
    <source>
        <dbReference type="RuleBase" id="RU000488"/>
    </source>
</evidence>
<feature type="repeat" description="Solcar" evidence="10">
    <location>
        <begin position="109"/>
        <end position="193"/>
    </location>
</feature>
<dbReference type="OrthoDB" id="1747031at2759"/>
<evidence type="ECO:0000313" key="13">
    <source>
        <dbReference type="Proteomes" id="UP001150925"/>
    </source>
</evidence>
<organism evidence="12 13">
    <name type="scientific">Dispira parvispora</name>
    <dbReference type="NCBI Taxonomy" id="1520584"/>
    <lineage>
        <taxon>Eukaryota</taxon>
        <taxon>Fungi</taxon>
        <taxon>Fungi incertae sedis</taxon>
        <taxon>Zoopagomycota</taxon>
        <taxon>Kickxellomycotina</taxon>
        <taxon>Dimargaritomycetes</taxon>
        <taxon>Dimargaritales</taxon>
        <taxon>Dimargaritaceae</taxon>
        <taxon>Dispira</taxon>
    </lineage>
</organism>
<keyword evidence="8" id="KW-0496">Mitochondrion</keyword>
<dbReference type="GO" id="GO:0005743">
    <property type="term" value="C:mitochondrial inner membrane"/>
    <property type="evidence" value="ECO:0007669"/>
    <property type="project" value="UniProtKB-SubCell"/>
</dbReference>
<keyword evidence="5" id="KW-0677">Repeat</keyword>
<comment type="similarity">
    <text evidence="2 11">Belongs to the mitochondrial carrier (TC 2.A.29) family.</text>
</comment>
<keyword evidence="13" id="KW-1185">Reference proteome</keyword>
<keyword evidence="7" id="KW-1133">Transmembrane helix</keyword>
<evidence type="ECO:0000256" key="9">
    <source>
        <dbReference type="ARBA" id="ARBA00023136"/>
    </source>
</evidence>
<keyword evidence="9 10" id="KW-0472">Membrane</keyword>
<comment type="subcellular location">
    <subcellularLocation>
        <location evidence="1">Mitochondrion inner membrane</location>
        <topology evidence="1">Multi-pass membrane protein</topology>
    </subcellularLocation>
</comment>
<proteinExistence type="inferred from homology"/>
<keyword evidence="3 11" id="KW-0813">Transport</keyword>
<evidence type="ECO:0000256" key="5">
    <source>
        <dbReference type="ARBA" id="ARBA00022737"/>
    </source>
</evidence>
<accession>A0A9W8ARY0</accession>
<sequence length="408" mass="44939">MATHDDSTDATVLPDTPADGITPLQKMYSACAGAVLTSLLTTPLDLVKTRLQSQAPAAGLPCEMVAAQLHQFPRTPSPLGALSKVDVCFCTVPSRRALTCFWRASTMGSNQLTPSTTTAAALEFPAMGQGPTTWTSPRPVEPRPVLRGTLDGVIQIGRQEGFWGLWRGLSPTLVMSVPTTVIYFVGYDHLREQLGRIFRERRRADLDQYTPFVSGAVARTLSATVISPLELVRTRMQSSASHNLTVVLKGLLTMTRTLGITSLWRGLTPTLWRDVPFSAIYWTVYERFKRDLGEWCGHSTSLSRPLSTTEEFRISFMSGAMSGMLAATLTIPFDVAKTRRQIDLAQRPTAQMESTLELMRRIVQHEGVGALYRGLSARLIKVAPACAIMISSYELGKRFFDSSTFTRV</sequence>
<dbReference type="GO" id="GO:1990542">
    <property type="term" value="P:mitochondrial transmembrane transport"/>
    <property type="evidence" value="ECO:0007669"/>
    <property type="project" value="InterPro"/>
</dbReference>
<protein>
    <submittedName>
        <fullName evidence="12">Carrier protein, mitochondrial</fullName>
    </submittedName>
</protein>
<evidence type="ECO:0000256" key="7">
    <source>
        <dbReference type="ARBA" id="ARBA00022989"/>
    </source>
</evidence>
<evidence type="ECO:0000256" key="4">
    <source>
        <dbReference type="ARBA" id="ARBA00022692"/>
    </source>
</evidence>
<feature type="repeat" description="Solcar" evidence="10">
    <location>
        <begin position="206"/>
        <end position="291"/>
    </location>
</feature>
<evidence type="ECO:0000256" key="2">
    <source>
        <dbReference type="ARBA" id="ARBA00006375"/>
    </source>
</evidence>
<dbReference type="PANTHER" id="PTHR45760">
    <property type="entry name" value="FI19922P1-RELATED"/>
    <property type="match status" value="1"/>
</dbReference>
<keyword evidence="6" id="KW-0999">Mitochondrion inner membrane</keyword>
<evidence type="ECO:0000256" key="6">
    <source>
        <dbReference type="ARBA" id="ARBA00022792"/>
    </source>
</evidence>
<evidence type="ECO:0000256" key="8">
    <source>
        <dbReference type="ARBA" id="ARBA00023128"/>
    </source>
</evidence>
<comment type="caution">
    <text evidence="12">The sequence shown here is derived from an EMBL/GenBank/DDBJ whole genome shotgun (WGS) entry which is preliminary data.</text>
</comment>
<dbReference type="Proteomes" id="UP001150925">
    <property type="component" value="Unassembled WGS sequence"/>
</dbReference>
<feature type="repeat" description="Solcar" evidence="10">
    <location>
        <begin position="310"/>
        <end position="399"/>
    </location>
</feature>
<evidence type="ECO:0000313" key="12">
    <source>
        <dbReference type="EMBL" id="KAJ1959333.1"/>
    </source>
</evidence>
<dbReference type="Pfam" id="PF00153">
    <property type="entry name" value="Mito_carr"/>
    <property type="match status" value="4"/>
</dbReference>
<dbReference type="AlphaFoldDB" id="A0A9W8ARY0"/>
<dbReference type="InterPro" id="IPR018108">
    <property type="entry name" value="MCP_transmembrane"/>
</dbReference>
<keyword evidence="4 10" id="KW-0812">Transmembrane</keyword>
<evidence type="ECO:0000256" key="10">
    <source>
        <dbReference type="PROSITE-ProRule" id="PRU00282"/>
    </source>
</evidence>
<evidence type="ECO:0000256" key="1">
    <source>
        <dbReference type="ARBA" id="ARBA00004448"/>
    </source>
</evidence>
<dbReference type="PROSITE" id="PS50920">
    <property type="entry name" value="SOLCAR"/>
    <property type="match status" value="3"/>
</dbReference>
<dbReference type="InterPro" id="IPR045315">
    <property type="entry name" value="Mtm1-like"/>
</dbReference>
<gene>
    <name evidence="12" type="primary">MTM1</name>
    <name evidence="12" type="ORF">IWQ62_004653</name>
</gene>
<reference evidence="12" key="1">
    <citation type="submission" date="2022-07" db="EMBL/GenBank/DDBJ databases">
        <title>Phylogenomic reconstructions and comparative analyses of Kickxellomycotina fungi.</title>
        <authorList>
            <person name="Reynolds N.K."/>
            <person name="Stajich J.E."/>
            <person name="Barry K."/>
            <person name="Grigoriev I.V."/>
            <person name="Crous P."/>
            <person name="Smith M.E."/>
        </authorList>
    </citation>
    <scope>NUCLEOTIDE SEQUENCE</scope>
    <source>
        <strain evidence="12">RSA 1196</strain>
    </source>
</reference>
<dbReference type="Gene3D" id="1.50.40.10">
    <property type="entry name" value="Mitochondrial carrier domain"/>
    <property type="match status" value="2"/>
</dbReference>